<evidence type="ECO:0000313" key="3">
    <source>
        <dbReference type="Proteomes" id="UP000218327"/>
    </source>
</evidence>
<name>A0A2A5B6W1_9GAMM</name>
<dbReference type="Proteomes" id="UP000218327">
    <property type="component" value="Unassembled WGS sequence"/>
</dbReference>
<evidence type="ECO:0000313" key="2">
    <source>
        <dbReference type="EMBL" id="PCJ26858.1"/>
    </source>
</evidence>
<dbReference type="Pfam" id="PF07589">
    <property type="entry name" value="PEP-CTERM"/>
    <property type="match status" value="1"/>
</dbReference>
<accession>A0A2A5B6W1</accession>
<organism evidence="2 3">
    <name type="scientific">SAR86 cluster bacterium</name>
    <dbReference type="NCBI Taxonomy" id="2030880"/>
    <lineage>
        <taxon>Bacteria</taxon>
        <taxon>Pseudomonadati</taxon>
        <taxon>Pseudomonadota</taxon>
        <taxon>Gammaproteobacteria</taxon>
        <taxon>SAR86 cluster</taxon>
    </lineage>
</organism>
<feature type="domain" description="Ice-binding protein C-terminal" evidence="1">
    <location>
        <begin position="202"/>
        <end position="224"/>
    </location>
</feature>
<dbReference type="EMBL" id="NVVJ01000009">
    <property type="protein sequence ID" value="PCJ26858.1"/>
    <property type="molecule type" value="Genomic_DNA"/>
</dbReference>
<proteinExistence type="predicted"/>
<sequence length="227" mass="24429">MYCAYLFLRYIYKMSFGFRLYRNVTMKSFTCLTLTSILTLILIPSATAGLIDHGSFATDDITGFDWLDMSYTDGLTFANVVTLTNGGALDDWSIADTDLVIEMIAGHIGTTPVGGWSAGQIGVSSIVGILGATAGTPPYTGYIYAMTSDLTVISGTSYQAQVGIGYSNSKPGQGYFCDPCSATTVTDPTNWGGTWLYRDQTSVPEPASFVLLGIGLAGLRLRRRKKH</sequence>
<gene>
    <name evidence="2" type="ORF">COA96_04315</name>
</gene>
<dbReference type="NCBIfam" id="TIGR02595">
    <property type="entry name" value="PEP_CTERM"/>
    <property type="match status" value="1"/>
</dbReference>
<dbReference type="AlphaFoldDB" id="A0A2A5B6W1"/>
<reference evidence="3" key="1">
    <citation type="submission" date="2017-08" db="EMBL/GenBank/DDBJ databases">
        <title>A dynamic microbial community with high functional redundancy inhabits the cold, oxic subseafloor aquifer.</title>
        <authorList>
            <person name="Tully B.J."/>
            <person name="Wheat C.G."/>
            <person name="Glazer B.T."/>
            <person name="Huber J.A."/>
        </authorList>
    </citation>
    <scope>NUCLEOTIDE SEQUENCE [LARGE SCALE GENOMIC DNA]</scope>
</reference>
<dbReference type="InterPro" id="IPR013424">
    <property type="entry name" value="Ice-binding_C"/>
</dbReference>
<protein>
    <recommendedName>
        <fullName evidence="1">Ice-binding protein C-terminal domain-containing protein</fullName>
    </recommendedName>
</protein>
<comment type="caution">
    <text evidence="2">The sequence shown here is derived from an EMBL/GenBank/DDBJ whole genome shotgun (WGS) entry which is preliminary data.</text>
</comment>
<evidence type="ECO:0000259" key="1">
    <source>
        <dbReference type="Pfam" id="PF07589"/>
    </source>
</evidence>